<gene>
    <name evidence="1" type="ORF">METZ01_LOCUS505645</name>
</gene>
<dbReference type="EMBL" id="UINC01223545">
    <property type="protein sequence ID" value="SVE52791.1"/>
    <property type="molecule type" value="Genomic_DNA"/>
</dbReference>
<dbReference type="AlphaFoldDB" id="A0A383E7T2"/>
<accession>A0A383E7T2</accession>
<sequence>MINKGVQVRLIPISSNLNSVRISMINTSTNPITYKDFIRTKDGEVVLKSRLNKESK</sequence>
<evidence type="ECO:0000313" key="1">
    <source>
        <dbReference type="EMBL" id="SVE52791.1"/>
    </source>
</evidence>
<protein>
    <submittedName>
        <fullName evidence="1">Uncharacterized protein</fullName>
    </submittedName>
</protein>
<proteinExistence type="predicted"/>
<organism evidence="1">
    <name type="scientific">marine metagenome</name>
    <dbReference type="NCBI Taxonomy" id="408172"/>
    <lineage>
        <taxon>unclassified sequences</taxon>
        <taxon>metagenomes</taxon>
        <taxon>ecological metagenomes</taxon>
    </lineage>
</organism>
<reference evidence="1" key="1">
    <citation type="submission" date="2018-05" db="EMBL/GenBank/DDBJ databases">
        <authorList>
            <person name="Lanie J.A."/>
            <person name="Ng W.-L."/>
            <person name="Kazmierczak K.M."/>
            <person name="Andrzejewski T.M."/>
            <person name="Davidsen T.M."/>
            <person name="Wayne K.J."/>
            <person name="Tettelin H."/>
            <person name="Glass J.I."/>
            <person name="Rusch D."/>
            <person name="Podicherti R."/>
            <person name="Tsui H.-C.T."/>
            <person name="Winkler M.E."/>
        </authorList>
    </citation>
    <scope>NUCLEOTIDE SEQUENCE</scope>
</reference>
<name>A0A383E7T2_9ZZZZ</name>